<keyword evidence="3" id="KW-1185">Reference proteome</keyword>
<evidence type="ECO:0000313" key="2">
    <source>
        <dbReference type="EMBL" id="GAA5512949.1"/>
    </source>
</evidence>
<sequence>MDNAVHELRLVITTQDYERSKAFYQALLGTKAVNAWESPEGRVIILEAGRATLELVDERQAGRIDQIEVGRRVSGDLRLALGMPDSKTGATTAQQVGGVLTHPVTRTPWNSLNARVLSPDGLQITLFAENE</sequence>
<protein>
    <recommendedName>
        <fullName evidence="1">Glyoxalase/fosfomycin resistance/dioxygenase domain-containing protein</fullName>
    </recommendedName>
</protein>
<dbReference type="CDD" id="cd06587">
    <property type="entry name" value="VOC"/>
    <property type="match status" value="1"/>
</dbReference>
<gene>
    <name evidence="2" type="ORF">Dcar01_01673</name>
</gene>
<evidence type="ECO:0000313" key="3">
    <source>
        <dbReference type="Proteomes" id="UP001401887"/>
    </source>
</evidence>
<dbReference type="SUPFAM" id="SSF54593">
    <property type="entry name" value="Glyoxalase/Bleomycin resistance protein/Dihydroxybiphenyl dioxygenase"/>
    <property type="match status" value="1"/>
</dbReference>
<name>A0ABP9W6G2_9DEIO</name>
<dbReference type="EMBL" id="BAABRP010000004">
    <property type="protein sequence ID" value="GAA5512949.1"/>
    <property type="molecule type" value="Genomic_DNA"/>
</dbReference>
<accession>A0ABP9W6G2</accession>
<dbReference type="InterPro" id="IPR004360">
    <property type="entry name" value="Glyas_Fos-R_dOase_dom"/>
</dbReference>
<dbReference type="Proteomes" id="UP001401887">
    <property type="component" value="Unassembled WGS sequence"/>
</dbReference>
<reference evidence="2 3" key="1">
    <citation type="submission" date="2024-02" db="EMBL/GenBank/DDBJ databases">
        <title>Deinococcus carri NBRC 110142.</title>
        <authorList>
            <person name="Ichikawa N."/>
            <person name="Katano-Makiyama Y."/>
            <person name="Hidaka K."/>
        </authorList>
    </citation>
    <scope>NUCLEOTIDE SEQUENCE [LARGE SCALE GENOMIC DNA]</scope>
    <source>
        <strain evidence="2 3">NBRC 110142</strain>
    </source>
</reference>
<feature type="domain" description="Glyoxalase/fosfomycin resistance/dioxygenase" evidence="1">
    <location>
        <begin position="10"/>
        <end position="124"/>
    </location>
</feature>
<proteinExistence type="predicted"/>
<evidence type="ECO:0000259" key="1">
    <source>
        <dbReference type="Pfam" id="PF00903"/>
    </source>
</evidence>
<dbReference type="Pfam" id="PF00903">
    <property type="entry name" value="Glyoxalase"/>
    <property type="match status" value="1"/>
</dbReference>
<dbReference type="RefSeq" id="WP_345463725.1">
    <property type="nucleotide sequence ID" value="NZ_BAABRP010000004.1"/>
</dbReference>
<comment type="caution">
    <text evidence="2">The sequence shown here is derived from an EMBL/GenBank/DDBJ whole genome shotgun (WGS) entry which is preliminary data.</text>
</comment>
<dbReference type="Gene3D" id="3.10.180.10">
    <property type="entry name" value="2,3-Dihydroxybiphenyl 1,2-Dioxygenase, domain 1"/>
    <property type="match status" value="1"/>
</dbReference>
<organism evidence="2 3">
    <name type="scientific">Deinococcus carri</name>
    <dbReference type="NCBI Taxonomy" id="1211323"/>
    <lineage>
        <taxon>Bacteria</taxon>
        <taxon>Thermotogati</taxon>
        <taxon>Deinococcota</taxon>
        <taxon>Deinococci</taxon>
        <taxon>Deinococcales</taxon>
        <taxon>Deinococcaceae</taxon>
        <taxon>Deinococcus</taxon>
    </lineage>
</organism>
<dbReference type="InterPro" id="IPR029068">
    <property type="entry name" value="Glyas_Bleomycin-R_OHBP_Dase"/>
</dbReference>